<keyword evidence="5" id="KW-0406">Ion transport</keyword>
<keyword evidence="7" id="KW-0407">Ion channel</keyword>
<reference evidence="10 11" key="1">
    <citation type="submission" date="2022-05" db="EMBL/GenBank/DDBJ databases">
        <authorList>
            <consortium name="Genoscope - CEA"/>
            <person name="William W."/>
        </authorList>
    </citation>
    <scope>NUCLEOTIDE SEQUENCE [LARGE SCALE GENOMIC DNA]</scope>
</reference>
<evidence type="ECO:0000256" key="3">
    <source>
        <dbReference type="ARBA" id="ARBA00022692"/>
    </source>
</evidence>
<evidence type="ECO:0000313" key="11">
    <source>
        <dbReference type="Proteomes" id="UP001159405"/>
    </source>
</evidence>
<evidence type="ECO:0000256" key="6">
    <source>
        <dbReference type="ARBA" id="ARBA00023136"/>
    </source>
</evidence>
<comment type="caution">
    <text evidence="10">The sequence shown here is derived from an EMBL/GenBank/DDBJ whole genome shotgun (WGS) entry which is preliminary data.</text>
</comment>
<dbReference type="EMBL" id="CALNXK010000014">
    <property type="protein sequence ID" value="CAH3046492.1"/>
    <property type="molecule type" value="Genomic_DNA"/>
</dbReference>
<accession>A0ABN8NEA0</accession>
<dbReference type="Pfam" id="PF00520">
    <property type="entry name" value="Ion_trans"/>
    <property type="match status" value="1"/>
</dbReference>
<evidence type="ECO:0000256" key="1">
    <source>
        <dbReference type="ARBA" id="ARBA00004141"/>
    </source>
</evidence>
<evidence type="ECO:0000256" key="2">
    <source>
        <dbReference type="ARBA" id="ARBA00022448"/>
    </source>
</evidence>
<evidence type="ECO:0000313" key="10">
    <source>
        <dbReference type="EMBL" id="CAH3046492.1"/>
    </source>
</evidence>
<dbReference type="PRINTS" id="PR01097">
    <property type="entry name" value="TRNSRECEPTRP"/>
</dbReference>
<sequence length="496" mass="56129">MFLTFRAFGSILETMKGVGTIQIAFFHIIGDAVAVVLHFVVITLAFSSTITKVFVAEKTMVSGDTSGKTTVCDKSGIQCWWKIATHLGWSLLDLSEGLSPLESTDSYSEALGQLLFAAYLVFALILLINMLIALLSNTYQRVQDNSRNEWVFKKAIAIQTYQNYHPIPLPLNIFTIPAVWIYNLCKRKAEETSQLDRNLHQVSRVESLLEKYRLKYGDSFPPTSEYQIDQLLDDADSTESMVNQILYRIFTYQKGHDKALLPTGPKAWQTHEGILVEDYLITCLPHVRNILGSGARYKVAFSRRFPHFEVMILESGETKYIAFGVVFEDYDIRLFPGLEGTVGYFTDSKKIYDSSSDSCRKTTGSTAARRGDVIRCTVLFENAQEIEGKIQVPVVYSVNGSRIVPEDKKPSLIEYSDDRPLFPFVGFDKENSVLAKMSSREDIDYQSQEIKSRLAEVESKLEYFDKKLNVIRQCCEKNIISMDALLAKLGAEENKP</sequence>
<dbReference type="PANTHER" id="PTHR10117">
    <property type="entry name" value="TRANSIENT RECEPTOR POTENTIAL CHANNEL"/>
    <property type="match status" value="1"/>
</dbReference>
<dbReference type="InterPro" id="IPR005821">
    <property type="entry name" value="Ion_trans_dom"/>
</dbReference>
<dbReference type="Gene3D" id="2.60.120.920">
    <property type="match status" value="1"/>
</dbReference>
<dbReference type="PANTHER" id="PTHR10117:SF54">
    <property type="entry name" value="TRANSIENT RECEPTOR POTENTIAL-GAMMA PROTEIN"/>
    <property type="match status" value="1"/>
</dbReference>
<dbReference type="InterPro" id="IPR002153">
    <property type="entry name" value="TRPC_channel"/>
</dbReference>
<keyword evidence="3 8" id="KW-0812">Transmembrane</keyword>
<feature type="transmembrane region" description="Helical" evidence="8">
    <location>
        <begin position="114"/>
        <end position="135"/>
    </location>
</feature>
<evidence type="ECO:0000256" key="7">
    <source>
        <dbReference type="ARBA" id="ARBA00023303"/>
    </source>
</evidence>
<evidence type="ECO:0000256" key="5">
    <source>
        <dbReference type="ARBA" id="ARBA00023065"/>
    </source>
</evidence>
<dbReference type="InterPro" id="IPR043136">
    <property type="entry name" value="B30.2/SPRY_sf"/>
</dbReference>
<keyword evidence="6 8" id="KW-0472">Membrane</keyword>
<gene>
    <name evidence="10" type="ORF">PLOB_00008116</name>
</gene>
<evidence type="ECO:0000256" key="4">
    <source>
        <dbReference type="ARBA" id="ARBA00022989"/>
    </source>
</evidence>
<evidence type="ECO:0000259" key="9">
    <source>
        <dbReference type="Pfam" id="PF00520"/>
    </source>
</evidence>
<comment type="subcellular location">
    <subcellularLocation>
        <location evidence="1">Membrane</location>
        <topology evidence="1">Multi-pass membrane protein</topology>
    </subcellularLocation>
</comment>
<keyword evidence="4 8" id="KW-1133">Transmembrane helix</keyword>
<organism evidence="10 11">
    <name type="scientific">Porites lobata</name>
    <dbReference type="NCBI Taxonomy" id="104759"/>
    <lineage>
        <taxon>Eukaryota</taxon>
        <taxon>Metazoa</taxon>
        <taxon>Cnidaria</taxon>
        <taxon>Anthozoa</taxon>
        <taxon>Hexacorallia</taxon>
        <taxon>Scleractinia</taxon>
        <taxon>Fungiina</taxon>
        <taxon>Poritidae</taxon>
        <taxon>Porites</taxon>
    </lineage>
</organism>
<keyword evidence="2" id="KW-0813">Transport</keyword>
<dbReference type="Proteomes" id="UP001159405">
    <property type="component" value="Unassembled WGS sequence"/>
</dbReference>
<evidence type="ECO:0000256" key="8">
    <source>
        <dbReference type="SAM" id="Phobius"/>
    </source>
</evidence>
<feature type="domain" description="Ion transport" evidence="9">
    <location>
        <begin position="9"/>
        <end position="146"/>
    </location>
</feature>
<keyword evidence="11" id="KW-1185">Reference proteome</keyword>
<name>A0ABN8NEA0_9CNID</name>
<proteinExistence type="predicted"/>
<protein>
    <recommendedName>
        <fullName evidence="9">Ion transport domain-containing protein</fullName>
    </recommendedName>
</protein>
<feature type="transmembrane region" description="Helical" evidence="8">
    <location>
        <begin position="21"/>
        <end position="46"/>
    </location>
</feature>